<comment type="caution">
    <text evidence="2">The sequence shown here is derived from an EMBL/GenBank/DDBJ whole genome shotgun (WGS) entry which is preliminary data.</text>
</comment>
<evidence type="ECO:0000256" key="1">
    <source>
        <dbReference type="SAM" id="SignalP"/>
    </source>
</evidence>
<proteinExistence type="predicted"/>
<keyword evidence="1" id="KW-0732">Signal</keyword>
<gene>
    <name evidence="2" type="ORF">GCM10009751_25800</name>
</gene>
<keyword evidence="3" id="KW-1185">Reference proteome</keyword>
<protein>
    <recommendedName>
        <fullName evidence="4">Peptidase inhibitor family I36</fullName>
    </recommendedName>
</protein>
<dbReference type="Proteomes" id="UP001501094">
    <property type="component" value="Unassembled WGS sequence"/>
</dbReference>
<accession>A0ABP4ZPI6</accession>
<feature type="chain" id="PRO_5045517767" description="Peptidase inhibitor family I36" evidence="1">
    <location>
        <begin position="34"/>
        <end position="154"/>
    </location>
</feature>
<dbReference type="EMBL" id="BAAANL010000005">
    <property type="protein sequence ID" value="GAA1866495.1"/>
    <property type="molecule type" value="Genomic_DNA"/>
</dbReference>
<evidence type="ECO:0008006" key="4">
    <source>
        <dbReference type="Google" id="ProtNLM"/>
    </source>
</evidence>
<sequence length="154" mass="16028">MNQSWIRRAAAASAAMPLALGFAAAGVATPAAAATPDCAYGYSCLWNGTAFEGGAVGVSTNNGNLSGHSMDNRGTSGQANGADCFTTRFYTGYTADGSTYMFLVSSSAYPDSWENYASSDGNLASAPVDAWGNSQSSGRTDWNNVISSWRYLHC</sequence>
<name>A0ABP4ZPI6_9MICO</name>
<evidence type="ECO:0000313" key="3">
    <source>
        <dbReference type="Proteomes" id="UP001501094"/>
    </source>
</evidence>
<organism evidence="2 3">
    <name type="scientific">Myceligenerans crystallogenes</name>
    <dbReference type="NCBI Taxonomy" id="316335"/>
    <lineage>
        <taxon>Bacteria</taxon>
        <taxon>Bacillati</taxon>
        <taxon>Actinomycetota</taxon>
        <taxon>Actinomycetes</taxon>
        <taxon>Micrococcales</taxon>
        <taxon>Promicromonosporaceae</taxon>
        <taxon>Myceligenerans</taxon>
    </lineage>
</organism>
<dbReference type="RefSeq" id="WP_344103473.1">
    <property type="nucleotide sequence ID" value="NZ_BAAANL010000005.1"/>
</dbReference>
<reference evidence="3" key="1">
    <citation type="journal article" date="2019" name="Int. J. Syst. Evol. Microbiol.">
        <title>The Global Catalogue of Microorganisms (GCM) 10K type strain sequencing project: providing services to taxonomists for standard genome sequencing and annotation.</title>
        <authorList>
            <consortium name="The Broad Institute Genomics Platform"/>
            <consortium name="The Broad Institute Genome Sequencing Center for Infectious Disease"/>
            <person name="Wu L."/>
            <person name="Ma J."/>
        </authorList>
    </citation>
    <scope>NUCLEOTIDE SEQUENCE [LARGE SCALE GENOMIC DNA]</scope>
    <source>
        <strain evidence="3">JCM 14326</strain>
    </source>
</reference>
<evidence type="ECO:0000313" key="2">
    <source>
        <dbReference type="EMBL" id="GAA1866495.1"/>
    </source>
</evidence>
<dbReference type="Pfam" id="PF03995">
    <property type="entry name" value="Inhibitor_I36"/>
    <property type="match status" value="1"/>
</dbReference>
<feature type="signal peptide" evidence="1">
    <location>
        <begin position="1"/>
        <end position="33"/>
    </location>
</feature>